<organism evidence="1 2">
    <name type="scientific">Salix brachista</name>
    <dbReference type="NCBI Taxonomy" id="2182728"/>
    <lineage>
        <taxon>Eukaryota</taxon>
        <taxon>Viridiplantae</taxon>
        <taxon>Streptophyta</taxon>
        <taxon>Embryophyta</taxon>
        <taxon>Tracheophyta</taxon>
        <taxon>Spermatophyta</taxon>
        <taxon>Magnoliopsida</taxon>
        <taxon>eudicotyledons</taxon>
        <taxon>Gunneridae</taxon>
        <taxon>Pentapetalae</taxon>
        <taxon>rosids</taxon>
        <taxon>fabids</taxon>
        <taxon>Malpighiales</taxon>
        <taxon>Salicaceae</taxon>
        <taxon>Saliceae</taxon>
        <taxon>Salix</taxon>
    </lineage>
</organism>
<keyword evidence="2" id="KW-1185">Reference proteome</keyword>
<dbReference type="PANTHER" id="PTHR31446">
    <property type="entry name" value="ACID PHOSPHATASE/VANADIUM-DEPENDENT HALOPEROXIDASE-RELATED PROTEIN"/>
    <property type="match status" value="1"/>
</dbReference>
<dbReference type="AlphaFoldDB" id="A0A5N5L763"/>
<name>A0A5N5L763_9ROSI</name>
<comment type="caution">
    <text evidence="1">The sequence shown here is derived from an EMBL/GenBank/DDBJ whole genome shotgun (WGS) entry which is preliminary data.</text>
</comment>
<reference evidence="2" key="1">
    <citation type="journal article" date="2019" name="Gigascience">
        <title>De novo genome assembly of the endangered Acer yangbiense, a plant species with extremely small populations endemic to Yunnan Province, China.</title>
        <authorList>
            <person name="Yang J."/>
            <person name="Wariss H.M."/>
            <person name="Tao L."/>
            <person name="Zhang R."/>
            <person name="Yun Q."/>
            <person name="Hollingsworth P."/>
            <person name="Dao Z."/>
            <person name="Luo G."/>
            <person name="Guo H."/>
            <person name="Ma Y."/>
            <person name="Sun W."/>
        </authorList>
    </citation>
    <scope>NUCLEOTIDE SEQUENCE [LARGE SCALE GENOMIC DNA]</scope>
    <source>
        <strain evidence="2">cv. br00</strain>
    </source>
</reference>
<evidence type="ECO:0000313" key="2">
    <source>
        <dbReference type="Proteomes" id="UP000326939"/>
    </source>
</evidence>
<dbReference type="EMBL" id="VDCV01000010">
    <property type="protein sequence ID" value="KAB5538599.1"/>
    <property type="molecule type" value="Genomic_DNA"/>
</dbReference>
<protein>
    <submittedName>
        <fullName evidence="1">Uncharacterized protein</fullName>
    </submittedName>
</protein>
<gene>
    <name evidence="1" type="ORF">DKX38_016132</name>
</gene>
<accession>A0A5N5L763</accession>
<evidence type="ECO:0000313" key="1">
    <source>
        <dbReference type="EMBL" id="KAB5538599.1"/>
    </source>
</evidence>
<dbReference type="PANTHER" id="PTHR31446:SF2">
    <property type="entry name" value="ACID PHOSPHATASE_VANADIUM-DEPENDENT HALOPEROXIDASE-RELATED PROTEIN"/>
    <property type="match status" value="1"/>
</dbReference>
<sequence length="312" mass="33794">MVLQCWSSAPNLTNPNLSTLFLHSKPYNFPRFRKPRKPATLTCILKLGVEDIAEIASNKVVIAAGVSAAIGQLSKPYTCVLFYGKDFDFKTTFQAGGFPSTHSSSVVAAATSLALERGFSDSIFGLAVVYACLVMYDAQSIGFLRIEYAFKNIGSFSMDVNSGGMKPFSYANKPILSDQSLIAGVRREVGNHAKALNKMLPKTEVNSMVCSRDDLVESREGPEENLGALLSKEERPFLSDSTNSPVLLETENKTRQSSQRLAFSSLKASEEATEKIPSSSAPLKESIGHTEFEVIAGALLGFFVSVAVHTIL</sequence>
<dbReference type="Pfam" id="PF02681">
    <property type="entry name" value="DUF212"/>
    <property type="match status" value="2"/>
</dbReference>
<proteinExistence type="predicted"/>
<dbReference type="InterPro" id="IPR003832">
    <property type="entry name" value="DUF212"/>
</dbReference>
<dbReference type="CDD" id="cd01610">
    <property type="entry name" value="PAP2_like"/>
    <property type="match status" value="1"/>
</dbReference>
<dbReference type="Proteomes" id="UP000326939">
    <property type="component" value="Chromosome 10"/>
</dbReference>